<reference evidence="16" key="1">
    <citation type="journal article" date="2020" name="Microbiol. Resour. Announc.">
        <title>Draft Genome Sequences of Thiorhodococcus mannitoliphagus and Thiorhodococcus minor, Purple Sulfur Photosynthetic Bacteria in the Gammaproteobacterial Family Chromatiaceae.</title>
        <authorList>
            <person name="Aviles F.A."/>
            <person name="Meyer T.E."/>
            <person name="Kyndt J.A."/>
        </authorList>
    </citation>
    <scope>NUCLEOTIDE SEQUENCE [LARGE SCALE GENOMIC DNA]</scope>
    <source>
        <strain evidence="16">DSM 18266</strain>
    </source>
</reference>
<keyword evidence="7 12" id="KW-0812">Transmembrane</keyword>
<evidence type="ECO:0000256" key="7">
    <source>
        <dbReference type="ARBA" id="ARBA00022692"/>
    </source>
</evidence>
<feature type="transmembrane region" description="Helical" evidence="12">
    <location>
        <begin position="355"/>
        <end position="376"/>
    </location>
</feature>
<dbReference type="InterPro" id="IPR003352">
    <property type="entry name" value="PTS_EIIC"/>
</dbReference>
<organism evidence="15 16">
    <name type="scientific">Thiorhodococcus mannitoliphagus</name>
    <dbReference type="NCBI Taxonomy" id="329406"/>
    <lineage>
        <taxon>Bacteria</taxon>
        <taxon>Pseudomonadati</taxon>
        <taxon>Pseudomonadota</taxon>
        <taxon>Gammaproteobacteria</taxon>
        <taxon>Chromatiales</taxon>
        <taxon>Chromatiaceae</taxon>
        <taxon>Thiorhodococcus</taxon>
    </lineage>
</organism>
<feature type="transmembrane region" description="Helical" evidence="12">
    <location>
        <begin position="20"/>
        <end position="45"/>
    </location>
</feature>
<evidence type="ECO:0000256" key="3">
    <source>
        <dbReference type="ARBA" id="ARBA00022475"/>
    </source>
</evidence>
<dbReference type="PANTHER" id="PTHR30009">
    <property type="entry name" value="CYTOCHROME C-TYPE SYNTHESIS PROTEIN AND PTS TRANSMEMBRANE COMPONENT"/>
    <property type="match status" value="1"/>
</dbReference>
<keyword evidence="8" id="KW-0418">Kinase</keyword>
<feature type="transmembrane region" description="Helical" evidence="12">
    <location>
        <begin position="216"/>
        <end position="239"/>
    </location>
</feature>
<proteinExistence type="predicted"/>
<dbReference type="EMBL" id="JAAIJR010000041">
    <property type="protein sequence ID" value="NEX20970.1"/>
    <property type="molecule type" value="Genomic_DNA"/>
</dbReference>
<keyword evidence="2" id="KW-0813">Transport</keyword>
<comment type="caution">
    <text evidence="15">The sequence shown here is derived from an EMBL/GenBank/DDBJ whole genome shotgun (WGS) entry which is preliminary data.</text>
</comment>
<evidence type="ECO:0000256" key="4">
    <source>
        <dbReference type="ARBA" id="ARBA00022597"/>
    </source>
</evidence>
<evidence type="ECO:0000256" key="10">
    <source>
        <dbReference type="ARBA" id="ARBA00023136"/>
    </source>
</evidence>
<feature type="transmembrane region" description="Helical" evidence="12">
    <location>
        <begin position="259"/>
        <end position="280"/>
    </location>
</feature>
<evidence type="ECO:0000256" key="11">
    <source>
        <dbReference type="PROSITE-ProRule" id="PRU00421"/>
    </source>
</evidence>
<dbReference type="PROSITE" id="PS51103">
    <property type="entry name" value="PTS_EIIC_TYPE_1"/>
    <property type="match status" value="1"/>
</dbReference>
<feature type="transmembrane region" description="Helical" evidence="12">
    <location>
        <begin position="87"/>
        <end position="111"/>
    </location>
</feature>
<accession>A0A6P1DU33</accession>
<dbReference type="GO" id="GO:0016301">
    <property type="term" value="F:kinase activity"/>
    <property type="evidence" value="ECO:0007669"/>
    <property type="project" value="UniProtKB-KW"/>
</dbReference>
<feature type="transmembrane region" description="Helical" evidence="12">
    <location>
        <begin position="410"/>
        <end position="434"/>
    </location>
</feature>
<dbReference type="InterPro" id="IPR013013">
    <property type="entry name" value="PTS_EIIC_1"/>
</dbReference>
<dbReference type="NCBIfam" id="TIGR00826">
    <property type="entry name" value="EIIB_glc"/>
    <property type="match status" value="1"/>
</dbReference>
<dbReference type="RefSeq" id="WP_164654073.1">
    <property type="nucleotide sequence ID" value="NZ_JAAIJR010000041.1"/>
</dbReference>
<dbReference type="GO" id="GO:0008982">
    <property type="term" value="F:protein-N(PI)-phosphohistidine-sugar phosphotransferase activity"/>
    <property type="evidence" value="ECO:0007669"/>
    <property type="project" value="InterPro"/>
</dbReference>
<dbReference type="Pfam" id="PF02378">
    <property type="entry name" value="PTS_EIIC"/>
    <property type="match status" value="2"/>
</dbReference>
<dbReference type="FunFam" id="3.30.1360.60:FF:000001">
    <property type="entry name" value="PTS system glucose-specific IIBC component PtsG"/>
    <property type="match status" value="1"/>
</dbReference>
<sequence length="699" mass="74161">MNLKATWDGAFANLQKIGKALMLPVSVLPVAGILLGVGSSIAGAEDLAPWLIKIGEIMAASGGAVFTILPLIFAIGVVLGFTKNDGVAAMAATVGYFVLVAALGVIGLMFIDWMAPVEPLALQDGKSAYVEYDAARERFICLDAQGRTLSKVRLDEAASDGSGTRSISCGDGNAAVPFSIQEVEDGGGVLALYQDSSGNAVPFPVAKSRAEIKEIFGIESIDTGVFGGILIGLIAAWLFNKYYRIQLPAYLGFFAGKRFVPIVVSFAAIGLAAILAVIWPPIGGAIRSFGDWAAYGNPAAAVTIYGVVERMLLPFGLHHIWNVPFFFEVGTYIDPKTGEAVHGVLSRFFAGDYEAAILGGGFVFKMFGLPAAALAIYHTAKPENKARVAGIMGSAALTSFLTGITEPLEFAFLFVAPLLYVVHAGLVGIAYLVTYLLDARLGYSFSHGFIDYALYWVNNIKPWIILILGPIFAVVYYLVFRTLIQWLNLKTPGREEAVADAENFKDIIADDFAKELVLAFGGKSNIAGLDACITRLRVEVVDIHKANPDKLKAMGAAGVVVVGNNMQAIFGPKSDNLKTDMEEYLAHAGPEAELPEGAAAPKVNYKADDLRPRARDPKAPEKARAILAALGGTRNVQQAESAAETRLRVALGDGAQLDEAALTAAGVQGILRLPDNVLHLIVGLNADQYAAEMKAAMAG</sequence>
<evidence type="ECO:0000256" key="6">
    <source>
        <dbReference type="ARBA" id="ARBA00022683"/>
    </source>
</evidence>
<dbReference type="SUPFAM" id="SSF55604">
    <property type="entry name" value="Glucose permease domain IIB"/>
    <property type="match status" value="2"/>
</dbReference>
<feature type="transmembrane region" description="Helical" evidence="12">
    <location>
        <begin position="57"/>
        <end position="81"/>
    </location>
</feature>
<evidence type="ECO:0000313" key="15">
    <source>
        <dbReference type="EMBL" id="NEX20970.1"/>
    </source>
</evidence>
<feature type="active site" description="Phosphocysteine intermediate; for EIIB activity" evidence="11">
    <location>
        <position position="532"/>
    </location>
</feature>
<keyword evidence="4" id="KW-0762">Sugar transport</keyword>
<evidence type="ECO:0000256" key="8">
    <source>
        <dbReference type="ARBA" id="ARBA00022777"/>
    </source>
</evidence>
<dbReference type="CDD" id="cd00212">
    <property type="entry name" value="PTS_IIB_glc"/>
    <property type="match status" value="1"/>
</dbReference>
<dbReference type="Gene3D" id="3.30.1360.60">
    <property type="entry name" value="Glucose permease domain IIB"/>
    <property type="match status" value="2"/>
</dbReference>
<dbReference type="PANTHER" id="PTHR30009:SF20">
    <property type="entry name" value="PTS SYSTEM GLUCOSE-SPECIFIC EIICB COMPONENT-RELATED"/>
    <property type="match status" value="1"/>
</dbReference>
<gene>
    <name evidence="15" type="ORF">G3480_11715</name>
</gene>
<dbReference type="InterPro" id="IPR001996">
    <property type="entry name" value="PTS_IIB_1"/>
</dbReference>
<feature type="domain" description="PTS EIIB type-1" evidence="13">
    <location>
        <begin position="510"/>
        <end position="591"/>
    </location>
</feature>
<comment type="caution">
    <text evidence="11">Lacks conserved residue(s) required for the propagation of feature annotation.</text>
</comment>
<feature type="domain" description="PTS EIIB type-1" evidence="13">
    <location>
        <begin position="620"/>
        <end position="699"/>
    </location>
</feature>
<keyword evidence="16" id="KW-1185">Reference proteome</keyword>
<dbReference type="GO" id="GO:0009401">
    <property type="term" value="P:phosphoenolpyruvate-dependent sugar phosphotransferase system"/>
    <property type="evidence" value="ECO:0007669"/>
    <property type="project" value="UniProtKB-KW"/>
</dbReference>
<feature type="domain" description="PTS EIIC type-1" evidence="14">
    <location>
        <begin position="8"/>
        <end position="496"/>
    </location>
</feature>
<dbReference type="InterPro" id="IPR018113">
    <property type="entry name" value="PTrfase_EIIB_Cys"/>
</dbReference>
<keyword evidence="5" id="KW-0808">Transferase</keyword>
<keyword evidence="6" id="KW-0598">Phosphotransferase system</keyword>
<name>A0A6P1DU33_9GAMM</name>
<comment type="subcellular location">
    <subcellularLocation>
        <location evidence="1">Cell membrane</location>
        <topology evidence="1">Multi-pass membrane protein</topology>
    </subcellularLocation>
</comment>
<keyword evidence="3" id="KW-1003">Cell membrane</keyword>
<evidence type="ECO:0000256" key="2">
    <source>
        <dbReference type="ARBA" id="ARBA00022448"/>
    </source>
</evidence>
<keyword evidence="10 12" id="KW-0472">Membrane</keyword>
<keyword evidence="9 12" id="KW-1133">Transmembrane helix</keyword>
<dbReference type="GO" id="GO:0090563">
    <property type="term" value="F:protein-phosphocysteine-sugar phosphotransferase activity"/>
    <property type="evidence" value="ECO:0007669"/>
    <property type="project" value="TreeGrafter"/>
</dbReference>
<evidence type="ECO:0000256" key="5">
    <source>
        <dbReference type="ARBA" id="ARBA00022679"/>
    </source>
</evidence>
<feature type="transmembrane region" description="Helical" evidence="12">
    <location>
        <begin position="463"/>
        <end position="484"/>
    </location>
</feature>
<dbReference type="InterPro" id="IPR050429">
    <property type="entry name" value="PTS_Glucose_EIICBA"/>
</dbReference>
<evidence type="ECO:0000256" key="9">
    <source>
        <dbReference type="ARBA" id="ARBA00022989"/>
    </source>
</evidence>
<evidence type="ECO:0000256" key="12">
    <source>
        <dbReference type="SAM" id="Phobius"/>
    </source>
</evidence>
<dbReference type="AlphaFoldDB" id="A0A6P1DU33"/>
<dbReference type="InterPro" id="IPR036878">
    <property type="entry name" value="Glu_permease_IIB"/>
</dbReference>
<reference evidence="15 16" key="2">
    <citation type="submission" date="2020-02" db="EMBL/GenBank/DDBJ databases">
        <title>Genome sequences of Thiorhodococcus mannitoliphagus and Thiorhodococcus minor, purple sulfur photosynthetic bacteria in the gammaproteobacterial family, Chromatiaceae.</title>
        <authorList>
            <person name="Aviles F.A."/>
            <person name="Meyer T.E."/>
            <person name="Kyndt J.A."/>
        </authorList>
    </citation>
    <scope>NUCLEOTIDE SEQUENCE [LARGE SCALE GENOMIC DNA]</scope>
    <source>
        <strain evidence="15 16">DSM 18266</strain>
    </source>
</reference>
<dbReference type="PROSITE" id="PS51098">
    <property type="entry name" value="PTS_EIIB_TYPE_1"/>
    <property type="match status" value="2"/>
</dbReference>
<evidence type="ECO:0000313" key="16">
    <source>
        <dbReference type="Proteomes" id="UP000471640"/>
    </source>
</evidence>
<dbReference type="GO" id="GO:0005886">
    <property type="term" value="C:plasma membrane"/>
    <property type="evidence" value="ECO:0007669"/>
    <property type="project" value="UniProtKB-SubCell"/>
</dbReference>
<evidence type="ECO:0000259" key="14">
    <source>
        <dbReference type="PROSITE" id="PS51103"/>
    </source>
</evidence>
<protein>
    <submittedName>
        <fullName evidence="15">PTS transporter subunit EIIC</fullName>
    </submittedName>
</protein>
<dbReference type="Pfam" id="PF00367">
    <property type="entry name" value="PTS_EIIB"/>
    <property type="match status" value="1"/>
</dbReference>
<evidence type="ECO:0000259" key="13">
    <source>
        <dbReference type="PROSITE" id="PS51098"/>
    </source>
</evidence>
<dbReference type="PROSITE" id="PS01035">
    <property type="entry name" value="PTS_EIIB_TYPE_1_CYS"/>
    <property type="match status" value="1"/>
</dbReference>
<evidence type="ECO:0000256" key="1">
    <source>
        <dbReference type="ARBA" id="ARBA00004651"/>
    </source>
</evidence>
<dbReference type="Proteomes" id="UP000471640">
    <property type="component" value="Unassembled WGS sequence"/>
</dbReference>